<dbReference type="FunFam" id="3.40.50.1970:FF:000003">
    <property type="entry name" value="Alcohol dehydrogenase, iron-containing"/>
    <property type="match status" value="1"/>
</dbReference>
<gene>
    <name evidence="4" type="ORF">EKG83_20800</name>
</gene>
<dbReference type="InterPro" id="IPR035873">
    <property type="entry name" value="PhpC"/>
</dbReference>
<dbReference type="RefSeq" id="WP_051766060.1">
    <property type="nucleotide sequence ID" value="NZ_CP034550.1"/>
</dbReference>
<feature type="domain" description="Fe-containing alcohol dehydrogenase-like C-terminal" evidence="3">
    <location>
        <begin position="185"/>
        <end position="365"/>
    </location>
</feature>
<dbReference type="Proteomes" id="UP000325787">
    <property type="component" value="Chromosome"/>
</dbReference>
<evidence type="ECO:0000313" key="5">
    <source>
        <dbReference type="Proteomes" id="UP000325787"/>
    </source>
</evidence>
<dbReference type="InterPro" id="IPR056798">
    <property type="entry name" value="ADH_Fe_C"/>
</dbReference>
<feature type="domain" description="Alcohol dehydrogenase iron-type/glycerol dehydrogenase GldA" evidence="2">
    <location>
        <begin position="6"/>
        <end position="170"/>
    </location>
</feature>
<dbReference type="GO" id="GO:0017000">
    <property type="term" value="P:antibiotic biosynthetic process"/>
    <property type="evidence" value="ECO:0007669"/>
    <property type="project" value="InterPro"/>
</dbReference>
<keyword evidence="5" id="KW-1185">Reference proteome</keyword>
<dbReference type="KEGG" id="ssyi:EKG83_20800"/>
<dbReference type="Gene3D" id="1.20.1090.10">
    <property type="entry name" value="Dehydroquinate synthase-like - alpha domain"/>
    <property type="match status" value="1"/>
</dbReference>
<proteinExistence type="predicted"/>
<dbReference type="Pfam" id="PF00465">
    <property type="entry name" value="Fe-ADH"/>
    <property type="match status" value="1"/>
</dbReference>
<evidence type="ECO:0000259" key="3">
    <source>
        <dbReference type="Pfam" id="PF25137"/>
    </source>
</evidence>
<dbReference type="GO" id="GO:0004022">
    <property type="term" value="F:alcohol dehydrogenase (NAD+) activity"/>
    <property type="evidence" value="ECO:0007669"/>
    <property type="project" value="TreeGrafter"/>
</dbReference>
<dbReference type="EMBL" id="CP034550">
    <property type="protein sequence ID" value="QFZ19547.1"/>
    <property type="molecule type" value="Genomic_DNA"/>
</dbReference>
<protein>
    <submittedName>
        <fullName evidence="4">Iron-containing alcohol dehydrogenase</fullName>
    </submittedName>
</protein>
<evidence type="ECO:0000259" key="2">
    <source>
        <dbReference type="Pfam" id="PF00465"/>
    </source>
</evidence>
<dbReference type="PANTHER" id="PTHR11496:SF83">
    <property type="entry name" value="HYDROXYACID-OXOACID TRANSHYDROGENASE, MITOCHONDRIAL"/>
    <property type="match status" value="1"/>
</dbReference>
<dbReference type="InterPro" id="IPR039697">
    <property type="entry name" value="Alcohol_dehydrogenase_Fe"/>
</dbReference>
<sequence>MTSPSPVRTVLGAGVRHLLPDVVRDAGARRLLVVGSERAVRAAGVPAAVRGLDVEWFSGVRPNPVLEGVLAGSAVHRRVKPDLVVAVGGGSAIDTAKLVRSLPPERGAALPLLTGEAEPAPAHRRPPLVALPTTAGSGSEATRFATVYVDGVKMSLDHPAVAPEYALVDPELLRTCPARLVRSCALDALCHAVESHWSRRSTAASRRLALRALEGVLTALGGGATGDERLAALAAAATTAGQAIDLTRTTAAHAFSYRLTARFGVPHGVACALNLIWLFEHHLEHRRVRDDLSAVTAAFRRSHPGEPVPSALRALLTGAGFPDRMSGYGVRPADVADLVDAGLASGRARNNPVEVARDQAVRRLSAML</sequence>
<keyword evidence="1" id="KW-0560">Oxidoreductase</keyword>
<dbReference type="SUPFAM" id="SSF56796">
    <property type="entry name" value="Dehydroquinate synthase-like"/>
    <property type="match status" value="1"/>
</dbReference>
<dbReference type="Pfam" id="PF25137">
    <property type="entry name" value="ADH_Fe_C"/>
    <property type="match status" value="1"/>
</dbReference>
<organism evidence="4 5">
    <name type="scientific">Saccharothrix syringae</name>
    <name type="common">Nocardiopsis syringae</name>
    <dbReference type="NCBI Taxonomy" id="103733"/>
    <lineage>
        <taxon>Bacteria</taxon>
        <taxon>Bacillati</taxon>
        <taxon>Actinomycetota</taxon>
        <taxon>Actinomycetes</taxon>
        <taxon>Pseudonocardiales</taxon>
        <taxon>Pseudonocardiaceae</taxon>
        <taxon>Saccharothrix</taxon>
    </lineage>
</organism>
<dbReference type="InterPro" id="IPR001670">
    <property type="entry name" value="ADH_Fe/GldA"/>
</dbReference>
<dbReference type="OrthoDB" id="323926at2"/>
<evidence type="ECO:0000313" key="4">
    <source>
        <dbReference type="EMBL" id="QFZ19547.1"/>
    </source>
</evidence>
<name>A0A5Q0GZY2_SACSY</name>
<evidence type="ECO:0000256" key="1">
    <source>
        <dbReference type="ARBA" id="ARBA00023002"/>
    </source>
</evidence>
<accession>A0A5Q0GZY2</accession>
<dbReference type="PANTHER" id="PTHR11496">
    <property type="entry name" value="ALCOHOL DEHYDROGENASE"/>
    <property type="match status" value="1"/>
</dbReference>
<dbReference type="CDD" id="cd08182">
    <property type="entry name" value="HEPD"/>
    <property type="match status" value="1"/>
</dbReference>
<dbReference type="Gene3D" id="3.40.50.1970">
    <property type="match status" value="1"/>
</dbReference>
<dbReference type="GO" id="GO:0046872">
    <property type="term" value="F:metal ion binding"/>
    <property type="evidence" value="ECO:0007669"/>
    <property type="project" value="InterPro"/>
</dbReference>
<dbReference type="AlphaFoldDB" id="A0A5Q0GZY2"/>
<reference evidence="5" key="1">
    <citation type="journal article" date="2021" name="Curr. Microbiol.">
        <title>Complete genome of nocamycin-producing strain Saccharothrix syringae NRRL B-16468 reveals the biosynthetic potential for secondary metabolites.</title>
        <authorList>
            <person name="Mo X."/>
            <person name="Yang S."/>
        </authorList>
    </citation>
    <scope>NUCLEOTIDE SEQUENCE [LARGE SCALE GENOMIC DNA]</scope>
    <source>
        <strain evidence="5">ATCC 51364 / DSM 43886 / JCM 6844 / KCTC 9398 / NBRC 14523 / NRRL B-16468 / INA 2240</strain>
    </source>
</reference>